<evidence type="ECO:0000313" key="4">
    <source>
        <dbReference type="Proteomes" id="UP000269544"/>
    </source>
</evidence>
<dbReference type="Proteomes" id="UP000269544">
    <property type="component" value="Chromosome"/>
</dbReference>
<feature type="domain" description="SLH" evidence="2">
    <location>
        <begin position="48"/>
        <end position="111"/>
    </location>
</feature>
<evidence type="ECO:0000259" key="2">
    <source>
        <dbReference type="PROSITE" id="PS51272"/>
    </source>
</evidence>
<dbReference type="EMBL" id="LR134523">
    <property type="protein sequence ID" value="VEJ34629.1"/>
    <property type="molecule type" value="Genomic_DNA"/>
</dbReference>
<dbReference type="OrthoDB" id="1738667at2"/>
<gene>
    <name evidence="3" type="ORF">NCTC13079_00239</name>
</gene>
<sequence length="145" mass="15484">MAATARKTVGIGHLAPACKDDHTRSQANKPFDKVAFFAKIAIPPKGIVKTPVFIDIKGTPYEQAIQNTASRGMMNGIGDNRFSPETGTTRAQFFTMLYRMSKDKTHAKAVPFADAKAAGTKRPPPGQRPKALPRATKTAASAATA</sequence>
<dbReference type="PROSITE" id="PS51272">
    <property type="entry name" value="SLH"/>
    <property type="match status" value="1"/>
</dbReference>
<feature type="region of interest" description="Disordered" evidence="1">
    <location>
        <begin position="113"/>
        <end position="145"/>
    </location>
</feature>
<dbReference type="KEGG" id="piv:NCTC13079_00239"/>
<keyword evidence="4" id="KW-1185">Reference proteome</keyword>
<feature type="compositionally biased region" description="Low complexity" evidence="1">
    <location>
        <begin position="135"/>
        <end position="145"/>
    </location>
</feature>
<dbReference type="InterPro" id="IPR001119">
    <property type="entry name" value="SLH_dom"/>
</dbReference>
<dbReference type="Pfam" id="PF00395">
    <property type="entry name" value="SLH"/>
    <property type="match status" value="1"/>
</dbReference>
<name>A0A448V001_9FIRM</name>
<proteinExistence type="predicted"/>
<dbReference type="AlphaFoldDB" id="A0A448V001"/>
<reference evidence="3 4" key="1">
    <citation type="submission" date="2018-12" db="EMBL/GenBank/DDBJ databases">
        <authorList>
            <consortium name="Pathogen Informatics"/>
        </authorList>
    </citation>
    <scope>NUCLEOTIDE SEQUENCE [LARGE SCALE GENOMIC DNA]</scope>
    <source>
        <strain evidence="3 4">NCTC13079</strain>
    </source>
</reference>
<evidence type="ECO:0000256" key="1">
    <source>
        <dbReference type="SAM" id="MobiDB-lite"/>
    </source>
</evidence>
<organism evidence="3 4">
    <name type="scientific">Aedoeadaptatus ivorii</name>
    <dbReference type="NCBI Taxonomy" id="54006"/>
    <lineage>
        <taxon>Bacteria</taxon>
        <taxon>Bacillati</taxon>
        <taxon>Bacillota</taxon>
        <taxon>Tissierellia</taxon>
        <taxon>Tissierellales</taxon>
        <taxon>Peptoniphilaceae</taxon>
        <taxon>Aedoeadaptatus</taxon>
    </lineage>
</organism>
<evidence type="ECO:0000313" key="3">
    <source>
        <dbReference type="EMBL" id="VEJ34629.1"/>
    </source>
</evidence>
<protein>
    <submittedName>
        <fullName evidence="3">S-layer homology domain</fullName>
    </submittedName>
</protein>
<accession>A0A448V001</accession>